<dbReference type="Proteomes" id="UP001148737">
    <property type="component" value="Unassembled WGS sequence"/>
</dbReference>
<evidence type="ECO:0000313" key="2">
    <source>
        <dbReference type="Proteomes" id="UP001148737"/>
    </source>
</evidence>
<protein>
    <submittedName>
        <fullName evidence="1">Uncharacterized protein</fullName>
    </submittedName>
</protein>
<accession>A0ACC1R0I1</accession>
<organism evidence="1 2">
    <name type="scientific">Lecanicillium saksenae</name>
    <dbReference type="NCBI Taxonomy" id="468837"/>
    <lineage>
        <taxon>Eukaryota</taxon>
        <taxon>Fungi</taxon>
        <taxon>Dikarya</taxon>
        <taxon>Ascomycota</taxon>
        <taxon>Pezizomycotina</taxon>
        <taxon>Sordariomycetes</taxon>
        <taxon>Hypocreomycetidae</taxon>
        <taxon>Hypocreales</taxon>
        <taxon>Cordycipitaceae</taxon>
        <taxon>Lecanicillium</taxon>
    </lineage>
</organism>
<sequence>MAGATLVGVVISNGVDGDWYINALQNSGATVQRFSADSGDSPATVKSKLHALSSLPRHSLILVVEPFAASFYQHLNTALTEWGRNDMHLIAASLSRNSIFVAGASHAADDHLSLLRYPGVPVYHVSDEFSSAAKLRLVHDHLLGVHTVTAAEAMGLAARAGLNTGQAYSIICKAAGSSTAFETRGKTMLAGDWTPASALSQTTEQLANVVGKARELRFPLPLASASEQLCVLASSYGHGGKDDASVIHAYLPTDADLIKDASRRPRRADELTPTTSPGEIATVGMVGLGAMGQGMAASLLRAGFTVNGFDVNPDAISKFVANGENAHGASSAADAMSNAAVVILMVQNAAQADDILFGSGYAVDSISDNAVLILSSTVPPSFVRSLGTKLQNLGRGISLLDAPVSGGVARAANGTLAIICSGEDSSLAKSRAVLLAMTGPATNLHTVHGGVGAASSVKLVNQLLAGVHIAAAAEAMAFASRLGLHTRVAFEILTQTDAWSWMLENRTGQMLDADWTPHSALAIFVKDLGIVLNETKRLGFYSPISAAAHTLYLNGAAHGWEKESDAGVVRLWESAGISVSRSASTQPKIMQSSTSQRPRLPAAETLGSLPAEYSEDVLTSIQRVVVGRQVPTLVVLDDDPTGTQTCHDINVLAVWDEETLEQEFDSNPAGFFILTNSRALPSADAHRLIVEICNNVKAAAAKSNKSFEIVLRGDSTLRGHLPEEPEAVEAALGSFDGWVLTPFFSQGGRLTIDDVHYIKEGDVLVPVSQTPFAQDATFGYKNSNLRQYILEKCGPRFDDQSFLSISLDDIRRGGPRAVAKKLLSVPSSPNLVIIVNAVVDADMHVFVAGLLDVEQHGRRYLYRTGAAFVSSRLGIAAIPPLTLGDIGISKSATSQPGGLILAGSYVPKTTAQLQRLRERRADKLHVLELPVAQLVSSVEAAGALVTAAAKETSETLASGKDVLVMTSRELIKGTDALSSLSIGSKVAQALVVLMEGIKVRPRYIIAKGGITSSDAATKGLRMRRARVLGQAAPGVPLWMCTEETSRHRAVPYVVFPGNVGSEDALAEIVEAWAV</sequence>
<dbReference type="EMBL" id="JANAKD010000240">
    <property type="protein sequence ID" value="KAJ3495865.1"/>
    <property type="molecule type" value="Genomic_DNA"/>
</dbReference>
<keyword evidence="2" id="KW-1185">Reference proteome</keyword>
<gene>
    <name evidence="1" type="ORF">NLG97_g3081</name>
</gene>
<comment type="caution">
    <text evidence="1">The sequence shown here is derived from an EMBL/GenBank/DDBJ whole genome shotgun (WGS) entry which is preliminary data.</text>
</comment>
<proteinExistence type="predicted"/>
<evidence type="ECO:0000313" key="1">
    <source>
        <dbReference type="EMBL" id="KAJ3495865.1"/>
    </source>
</evidence>
<reference evidence="1" key="1">
    <citation type="submission" date="2022-07" db="EMBL/GenBank/DDBJ databases">
        <title>Genome Sequence of Lecanicillium saksenae.</title>
        <authorList>
            <person name="Buettner E."/>
        </authorList>
    </citation>
    <scope>NUCLEOTIDE SEQUENCE</scope>
    <source>
        <strain evidence="1">VT-O1</strain>
    </source>
</reference>
<name>A0ACC1R0I1_9HYPO</name>